<dbReference type="InterPro" id="IPR014710">
    <property type="entry name" value="RmlC-like_jellyroll"/>
</dbReference>
<dbReference type="AlphaFoldDB" id="A0A9W8S781"/>
<reference evidence="1" key="1">
    <citation type="submission" date="2022-09" db="EMBL/GenBank/DDBJ databases">
        <title>Fusarium specimens isolated from Avocado Roots.</title>
        <authorList>
            <person name="Stajich J."/>
            <person name="Roper C."/>
            <person name="Heimlech-Rivalta G."/>
        </authorList>
    </citation>
    <scope>NUCLEOTIDE SEQUENCE</scope>
    <source>
        <strain evidence="1">CF00136</strain>
    </source>
</reference>
<dbReference type="Proteomes" id="UP001152049">
    <property type="component" value="Unassembled WGS sequence"/>
</dbReference>
<organism evidence="1 2">
    <name type="scientific">Fusarium torreyae</name>
    <dbReference type="NCBI Taxonomy" id="1237075"/>
    <lineage>
        <taxon>Eukaryota</taxon>
        <taxon>Fungi</taxon>
        <taxon>Dikarya</taxon>
        <taxon>Ascomycota</taxon>
        <taxon>Pezizomycotina</taxon>
        <taxon>Sordariomycetes</taxon>
        <taxon>Hypocreomycetidae</taxon>
        <taxon>Hypocreales</taxon>
        <taxon>Nectriaceae</taxon>
        <taxon>Fusarium</taxon>
    </lineage>
</organism>
<evidence type="ECO:0008006" key="3">
    <source>
        <dbReference type="Google" id="ProtNLM"/>
    </source>
</evidence>
<comment type="caution">
    <text evidence="1">The sequence shown here is derived from an EMBL/GenBank/DDBJ whole genome shotgun (WGS) entry which is preliminary data.</text>
</comment>
<sequence length="193" mass="21602">MSSERRWDQRRFRLEESTTLNNGKRTIFIETMTPGTTVPPHFHTRFSETFDLIEGSIMVHSNTDPDLEKLESSASPLQIGKPVTVTPKDYHKYKVSDEGQAVLRVILEPGDADFERLLKIMNGLAADNKLEQMGDSLVLMAVVMELSDAHLIGPAKEMLDGVRRDKSDEVTALRSELLAAYDTEEALQGLLGK</sequence>
<dbReference type="OrthoDB" id="4763033at2759"/>
<dbReference type="SUPFAM" id="SSF51182">
    <property type="entry name" value="RmlC-like cupins"/>
    <property type="match status" value="1"/>
</dbReference>
<accession>A0A9W8S781</accession>
<dbReference type="EMBL" id="JAOQAZ010000006">
    <property type="protein sequence ID" value="KAJ4265322.1"/>
    <property type="molecule type" value="Genomic_DNA"/>
</dbReference>
<dbReference type="Gene3D" id="2.60.120.10">
    <property type="entry name" value="Jelly Rolls"/>
    <property type="match status" value="1"/>
</dbReference>
<protein>
    <recommendedName>
        <fullName evidence="3">Cupin 2 conserved barrel domain-containing protein</fullName>
    </recommendedName>
</protein>
<dbReference type="InterPro" id="IPR011051">
    <property type="entry name" value="RmlC_Cupin_sf"/>
</dbReference>
<evidence type="ECO:0000313" key="1">
    <source>
        <dbReference type="EMBL" id="KAJ4265322.1"/>
    </source>
</evidence>
<name>A0A9W8S781_9HYPO</name>
<keyword evidence="2" id="KW-1185">Reference proteome</keyword>
<gene>
    <name evidence="1" type="ORF">NW762_004607</name>
</gene>
<proteinExistence type="predicted"/>
<evidence type="ECO:0000313" key="2">
    <source>
        <dbReference type="Proteomes" id="UP001152049"/>
    </source>
</evidence>